<sequence length="188" mass="20511">MPHAENGIMGENSVNGEAIHSQFLDHLTSYPVVSDSITVIKTNKYAAKSLEYADQGYSRLAKPFLPYFSKPYGFVAPYVARVDTLGDKGLSKVDETFPFIRDDTTTLKGSIKDGVSFPVRFAYDLKGHVFDTYSSEYKKCGGDGMVASGKAVITTGLVLSQESLAYISSLLQAKKAQVKDAVNEKTDN</sequence>
<evidence type="ECO:0000313" key="2">
    <source>
        <dbReference type="Proteomes" id="UP000184304"/>
    </source>
</evidence>
<dbReference type="AlphaFoldDB" id="A0A1L9NMB1"/>
<reference evidence="2" key="1">
    <citation type="journal article" date="2017" name="Genome Biol.">
        <title>Comparative genomics reveals high biological diversity and specific adaptations in the industrially and medically important fungal genus Aspergillus.</title>
        <authorList>
            <person name="de Vries R.P."/>
            <person name="Riley R."/>
            <person name="Wiebenga A."/>
            <person name="Aguilar-Osorio G."/>
            <person name="Amillis S."/>
            <person name="Uchima C.A."/>
            <person name="Anderluh G."/>
            <person name="Asadollahi M."/>
            <person name="Askin M."/>
            <person name="Barry K."/>
            <person name="Battaglia E."/>
            <person name="Bayram O."/>
            <person name="Benocci T."/>
            <person name="Braus-Stromeyer S.A."/>
            <person name="Caldana C."/>
            <person name="Canovas D."/>
            <person name="Cerqueira G.C."/>
            <person name="Chen F."/>
            <person name="Chen W."/>
            <person name="Choi C."/>
            <person name="Clum A."/>
            <person name="Dos Santos R.A."/>
            <person name="Damasio A.R."/>
            <person name="Diallinas G."/>
            <person name="Emri T."/>
            <person name="Fekete E."/>
            <person name="Flipphi M."/>
            <person name="Freyberg S."/>
            <person name="Gallo A."/>
            <person name="Gournas C."/>
            <person name="Habgood R."/>
            <person name="Hainaut M."/>
            <person name="Harispe M.L."/>
            <person name="Henrissat B."/>
            <person name="Hilden K.S."/>
            <person name="Hope R."/>
            <person name="Hossain A."/>
            <person name="Karabika E."/>
            <person name="Karaffa L."/>
            <person name="Karanyi Z."/>
            <person name="Krasevec N."/>
            <person name="Kuo A."/>
            <person name="Kusch H."/>
            <person name="LaButti K."/>
            <person name="Lagendijk E.L."/>
            <person name="Lapidus A."/>
            <person name="Levasseur A."/>
            <person name="Lindquist E."/>
            <person name="Lipzen A."/>
            <person name="Logrieco A.F."/>
            <person name="MacCabe A."/>
            <person name="Maekelae M.R."/>
            <person name="Malavazi I."/>
            <person name="Melin P."/>
            <person name="Meyer V."/>
            <person name="Mielnichuk N."/>
            <person name="Miskei M."/>
            <person name="Molnar A.P."/>
            <person name="Mule G."/>
            <person name="Ngan C.Y."/>
            <person name="Orejas M."/>
            <person name="Orosz E."/>
            <person name="Ouedraogo J.P."/>
            <person name="Overkamp K.M."/>
            <person name="Park H.-S."/>
            <person name="Perrone G."/>
            <person name="Piumi F."/>
            <person name="Punt P.J."/>
            <person name="Ram A.F."/>
            <person name="Ramon A."/>
            <person name="Rauscher S."/>
            <person name="Record E."/>
            <person name="Riano-Pachon D.M."/>
            <person name="Robert V."/>
            <person name="Roehrig J."/>
            <person name="Ruller R."/>
            <person name="Salamov A."/>
            <person name="Salih N.S."/>
            <person name="Samson R.A."/>
            <person name="Sandor E."/>
            <person name="Sanguinetti M."/>
            <person name="Schuetze T."/>
            <person name="Sepcic K."/>
            <person name="Shelest E."/>
            <person name="Sherlock G."/>
            <person name="Sophianopoulou V."/>
            <person name="Squina F.M."/>
            <person name="Sun H."/>
            <person name="Susca A."/>
            <person name="Todd R.B."/>
            <person name="Tsang A."/>
            <person name="Unkles S.E."/>
            <person name="van de Wiele N."/>
            <person name="van Rossen-Uffink D."/>
            <person name="Oliveira J.V."/>
            <person name="Vesth T.C."/>
            <person name="Visser J."/>
            <person name="Yu J.-H."/>
            <person name="Zhou M."/>
            <person name="Andersen M.R."/>
            <person name="Archer D.B."/>
            <person name="Baker S.E."/>
            <person name="Benoit I."/>
            <person name="Brakhage A.A."/>
            <person name="Braus G.H."/>
            <person name="Fischer R."/>
            <person name="Frisvad J.C."/>
            <person name="Goldman G.H."/>
            <person name="Houbraken J."/>
            <person name="Oakley B."/>
            <person name="Pocsi I."/>
            <person name="Scazzocchio C."/>
            <person name="Seiboth B."/>
            <person name="vanKuyk P.A."/>
            <person name="Wortman J."/>
            <person name="Dyer P.S."/>
            <person name="Grigoriev I.V."/>
        </authorList>
    </citation>
    <scope>NUCLEOTIDE SEQUENCE [LARGE SCALE GENOMIC DNA]</scope>
    <source>
        <strain evidence="2">CBS 134.48</strain>
    </source>
</reference>
<dbReference type="EMBL" id="KV878176">
    <property type="protein sequence ID" value="OJI90363.1"/>
    <property type="molecule type" value="Genomic_DNA"/>
</dbReference>
<evidence type="ECO:0000313" key="1">
    <source>
        <dbReference type="EMBL" id="OJI90363.1"/>
    </source>
</evidence>
<evidence type="ECO:0008006" key="3">
    <source>
        <dbReference type="Google" id="ProtNLM"/>
    </source>
</evidence>
<gene>
    <name evidence="1" type="ORF">ASPTUDRAFT_52234</name>
</gene>
<name>A0A1L9NMB1_ASPTC</name>
<protein>
    <recommendedName>
        <fullName evidence="3">Pathogenesis associated protein Cap20</fullName>
    </recommendedName>
</protein>
<accession>A0A1L9NMB1</accession>
<keyword evidence="2" id="KW-1185">Reference proteome</keyword>
<dbReference type="STRING" id="767770.A0A1L9NMB1"/>
<dbReference type="Proteomes" id="UP000184304">
    <property type="component" value="Unassembled WGS sequence"/>
</dbReference>
<dbReference type="Pfam" id="PF17316">
    <property type="entry name" value="Perilipin_2"/>
    <property type="match status" value="1"/>
</dbReference>
<dbReference type="OMA" id="YSYVAPY"/>
<dbReference type="VEuPathDB" id="FungiDB:ASPTUDRAFT_52234"/>
<proteinExistence type="predicted"/>
<dbReference type="OrthoDB" id="376826at2759"/>
<organism evidence="1 2">
    <name type="scientific">Aspergillus tubingensis (strain CBS 134.48)</name>
    <dbReference type="NCBI Taxonomy" id="767770"/>
    <lineage>
        <taxon>Eukaryota</taxon>
        <taxon>Fungi</taxon>
        <taxon>Dikarya</taxon>
        <taxon>Ascomycota</taxon>
        <taxon>Pezizomycotina</taxon>
        <taxon>Eurotiomycetes</taxon>
        <taxon>Eurotiomycetidae</taxon>
        <taxon>Eurotiales</taxon>
        <taxon>Aspergillaceae</taxon>
        <taxon>Aspergillus</taxon>
        <taxon>Aspergillus subgen. Circumdati</taxon>
    </lineage>
</organism>